<dbReference type="InterPro" id="IPR036397">
    <property type="entry name" value="RNaseH_sf"/>
</dbReference>
<evidence type="ECO:0000313" key="3">
    <source>
        <dbReference type="Proteomes" id="UP000054564"/>
    </source>
</evidence>
<dbReference type="AlphaFoldDB" id="A0A0L0W4E8"/>
<name>A0A0L0W4E8_9BASI</name>
<proteinExistence type="predicted"/>
<dbReference type="Gene3D" id="3.30.420.10">
    <property type="entry name" value="Ribonuclease H-like superfamily/Ribonuclease H"/>
    <property type="match status" value="1"/>
</dbReference>
<dbReference type="EMBL" id="AJIL01000003">
    <property type="protein sequence ID" value="KNF06423.1"/>
    <property type="molecule type" value="Genomic_DNA"/>
</dbReference>
<organism evidence="2 3">
    <name type="scientific">Puccinia striiformis f. sp. tritici PST-78</name>
    <dbReference type="NCBI Taxonomy" id="1165861"/>
    <lineage>
        <taxon>Eukaryota</taxon>
        <taxon>Fungi</taxon>
        <taxon>Dikarya</taxon>
        <taxon>Basidiomycota</taxon>
        <taxon>Pucciniomycotina</taxon>
        <taxon>Pucciniomycetes</taxon>
        <taxon>Pucciniales</taxon>
        <taxon>Pucciniaceae</taxon>
        <taxon>Puccinia</taxon>
    </lineage>
</organism>
<evidence type="ECO:0000313" key="2">
    <source>
        <dbReference type="EMBL" id="KNF06423.1"/>
    </source>
</evidence>
<dbReference type="InterPro" id="IPR038717">
    <property type="entry name" value="Tc1-like_DDE_dom"/>
</dbReference>
<dbReference type="OrthoDB" id="2142724at2759"/>
<dbReference type="GO" id="GO:0003676">
    <property type="term" value="F:nucleic acid binding"/>
    <property type="evidence" value="ECO:0007669"/>
    <property type="project" value="InterPro"/>
</dbReference>
<dbReference type="PANTHER" id="PTHR46564:SF1">
    <property type="entry name" value="TRANSPOSASE"/>
    <property type="match status" value="1"/>
</dbReference>
<sequence>MALTNNTFNGKKWQDFLEWDLIPRMNPYPGPDSILVCGNAKIHKGSQVQEICDEAGVQVIYLPPYCPELD</sequence>
<dbReference type="Proteomes" id="UP000054564">
    <property type="component" value="Unassembled WGS sequence"/>
</dbReference>
<evidence type="ECO:0000259" key="1">
    <source>
        <dbReference type="Pfam" id="PF13358"/>
    </source>
</evidence>
<accession>A0A0L0W4E8</accession>
<protein>
    <recommendedName>
        <fullName evidence="1">Tc1-like transposase DDE domain-containing protein</fullName>
    </recommendedName>
</protein>
<reference evidence="3" key="1">
    <citation type="submission" date="2014-03" db="EMBL/GenBank/DDBJ databases">
        <title>The Genome Sequence of Puccinia striiformis f. sp. tritici PST-78.</title>
        <authorList>
            <consortium name="The Broad Institute Genome Sequencing Platform"/>
            <person name="Cuomo C."/>
            <person name="Hulbert S."/>
            <person name="Chen X."/>
            <person name="Walker B."/>
            <person name="Young S.K."/>
            <person name="Zeng Q."/>
            <person name="Gargeya S."/>
            <person name="Fitzgerald M."/>
            <person name="Haas B."/>
            <person name="Abouelleil A."/>
            <person name="Alvarado L."/>
            <person name="Arachchi H.M."/>
            <person name="Berlin A.M."/>
            <person name="Chapman S.B."/>
            <person name="Goldberg J."/>
            <person name="Griggs A."/>
            <person name="Gujja S."/>
            <person name="Hansen M."/>
            <person name="Howarth C."/>
            <person name="Imamovic A."/>
            <person name="Larimer J."/>
            <person name="McCowan C."/>
            <person name="Montmayeur A."/>
            <person name="Murphy C."/>
            <person name="Neiman D."/>
            <person name="Pearson M."/>
            <person name="Priest M."/>
            <person name="Roberts A."/>
            <person name="Saif S."/>
            <person name="Shea T."/>
            <person name="Sisk P."/>
            <person name="Sykes S."/>
            <person name="Wortman J."/>
            <person name="Nusbaum C."/>
            <person name="Birren B."/>
        </authorList>
    </citation>
    <scope>NUCLEOTIDE SEQUENCE [LARGE SCALE GENOMIC DNA]</scope>
    <source>
        <strain evidence="3">race PST-78</strain>
    </source>
</reference>
<feature type="domain" description="Tc1-like transposase DDE" evidence="1">
    <location>
        <begin position="3"/>
        <end position="69"/>
    </location>
</feature>
<dbReference type="PANTHER" id="PTHR46564">
    <property type="entry name" value="TRANSPOSASE"/>
    <property type="match status" value="1"/>
</dbReference>
<dbReference type="Pfam" id="PF13358">
    <property type="entry name" value="DDE_3"/>
    <property type="match status" value="1"/>
</dbReference>
<comment type="caution">
    <text evidence="2">The sequence shown here is derived from an EMBL/GenBank/DDBJ whole genome shotgun (WGS) entry which is preliminary data.</text>
</comment>
<keyword evidence="3" id="KW-1185">Reference proteome</keyword>
<gene>
    <name evidence="2" type="ORF">PSTG_00306</name>
</gene>